<name>A0A1I5Q173_9SPHN</name>
<proteinExistence type="predicted"/>
<dbReference type="Proteomes" id="UP000199331">
    <property type="component" value="Unassembled WGS sequence"/>
</dbReference>
<keyword evidence="3" id="KW-1185">Reference proteome</keyword>
<dbReference type="STRING" id="604088.SAMN04488060_2690"/>
<organism evidence="2 3">
    <name type="scientific">Qipengyuania nanhaisediminis</name>
    <dbReference type="NCBI Taxonomy" id="604088"/>
    <lineage>
        <taxon>Bacteria</taxon>
        <taxon>Pseudomonadati</taxon>
        <taxon>Pseudomonadota</taxon>
        <taxon>Alphaproteobacteria</taxon>
        <taxon>Sphingomonadales</taxon>
        <taxon>Erythrobacteraceae</taxon>
        <taxon>Qipengyuania</taxon>
    </lineage>
</organism>
<evidence type="ECO:0000313" key="3">
    <source>
        <dbReference type="Proteomes" id="UP000199331"/>
    </source>
</evidence>
<dbReference type="RefSeq" id="WP_090482879.1">
    <property type="nucleotide sequence ID" value="NZ_FOWZ01000005.1"/>
</dbReference>
<protein>
    <recommendedName>
        <fullName evidence="4">Protease inhibitor Inh</fullName>
    </recommendedName>
</protein>
<evidence type="ECO:0008006" key="4">
    <source>
        <dbReference type="Google" id="ProtNLM"/>
    </source>
</evidence>
<accession>A0A1I5Q173</accession>
<dbReference type="OrthoDB" id="7596012at2"/>
<dbReference type="EMBL" id="FOWZ01000005">
    <property type="protein sequence ID" value="SFP39962.1"/>
    <property type="molecule type" value="Genomic_DNA"/>
</dbReference>
<gene>
    <name evidence="2" type="ORF">SAMN04488060_2690</name>
</gene>
<dbReference type="AlphaFoldDB" id="A0A1I5Q173"/>
<evidence type="ECO:0000313" key="2">
    <source>
        <dbReference type="EMBL" id="SFP39962.1"/>
    </source>
</evidence>
<keyword evidence="1" id="KW-0732">Signal</keyword>
<evidence type="ECO:0000256" key="1">
    <source>
        <dbReference type="SAM" id="SignalP"/>
    </source>
</evidence>
<sequence length="195" mass="21429">MPSLFSLTAPLALLLAPGAVQDDAGARGTCEAPTWQQARDGNGRASPLPLSARTDAWNSIFDAPKPPQANQVRIEGRVILRISPARGPARQSLMAENVEPQRRQLVERPFGKCIDAKRIGGVADQGSRLLLFLRDRRTLSAQLEKGCSPREFYQGFYMEPSDDGQLCVNRDRLMSRSGAKCKVASLHQMVLETVE</sequence>
<reference evidence="3" key="1">
    <citation type="submission" date="2016-10" db="EMBL/GenBank/DDBJ databases">
        <authorList>
            <person name="Varghese N."/>
            <person name="Submissions S."/>
        </authorList>
    </citation>
    <scope>NUCLEOTIDE SEQUENCE [LARGE SCALE GENOMIC DNA]</scope>
    <source>
        <strain evidence="3">CGMCC 1.7715</strain>
    </source>
</reference>
<feature type="signal peptide" evidence="1">
    <location>
        <begin position="1"/>
        <end position="22"/>
    </location>
</feature>
<feature type="chain" id="PRO_5011555928" description="Protease inhibitor Inh" evidence="1">
    <location>
        <begin position="23"/>
        <end position="195"/>
    </location>
</feature>